<dbReference type="RefSeq" id="XP_046599232.1">
    <property type="nucleotide sequence ID" value="XM_046743276.1"/>
</dbReference>
<dbReference type="RefSeq" id="XP_046599231.1">
    <property type="nucleotide sequence ID" value="XM_046743275.1"/>
</dbReference>
<gene>
    <name evidence="3 4 5 6 7 8" type="primary">LOC124295063</name>
</gene>
<dbReference type="RefSeq" id="XP_046599230.1">
    <property type="nucleotide sequence ID" value="XM_046743274.1"/>
</dbReference>
<evidence type="ECO:0000313" key="8">
    <source>
        <dbReference type="RefSeq" id="XP_046599233.1"/>
    </source>
</evidence>
<dbReference type="RefSeq" id="XP_046599233.1">
    <property type="nucleotide sequence ID" value="XM_046743277.1"/>
</dbReference>
<evidence type="ECO:0000256" key="1">
    <source>
        <dbReference type="SAM" id="MobiDB-lite"/>
    </source>
</evidence>
<dbReference type="RefSeq" id="XP_046599228.1">
    <property type="nucleotide sequence ID" value="XM_046743272.1"/>
</dbReference>
<evidence type="ECO:0000313" key="6">
    <source>
        <dbReference type="RefSeq" id="XP_046599231.1"/>
    </source>
</evidence>
<evidence type="ECO:0000313" key="7">
    <source>
        <dbReference type="RefSeq" id="XP_046599232.1"/>
    </source>
</evidence>
<dbReference type="RefSeq" id="XP_046599229.1">
    <property type="nucleotide sequence ID" value="XM_046743273.1"/>
</dbReference>
<name>A0ABM3GG32_NEOLC</name>
<dbReference type="GeneID" id="124295063"/>
<proteinExistence type="predicted"/>
<evidence type="ECO:0000313" key="2">
    <source>
        <dbReference type="Proteomes" id="UP000829291"/>
    </source>
</evidence>
<sequence>MAQRSPIKNPPSTKALQFHQVEKQESQHSESPSPNQRVLILSTPVTLKDGTVNMKQRTIPLRVDNSQLMIKAGENKSRVVSLKRNHEAVPLALPINQLNQKTPTFVKNEVGQVMGKLIPLGKFSNISPNTLSPANPTPASASTSPIVSDIGVKNLRNEMSKQNTKSKGYKLVKLDEKVIGANAAAAEKFEEILKSKQKTNTSSTCQVATKHTATASPTVVTRVKNAEDQLITITDDKPKKQVHLVLKGYENIASIGQTGTNIKLIPLEQWGMDTKLNFLKTQSRSSFISQPKIVDVRSCAIDEIDGLGDSHFDDSKLNHHYDKGDFDSDDVLEKDPLDIEGLSKETSSFHYLLDKNAEEDDNDLPNALETKKLNTIDVIDFECNTSAMGGLSDVQITTLVKNKNTSSFKLDNQLNPESNYCPKKSSDLLEDSTNCSASSNIIAVKGTKEHNPVIDGLTEKSSKDDIRFEQKYADYENLCKQFRINQHNVTSRETEMLSYIHNLKKKLFRFQKNRYQTLAAIEQREYLGISNLSTIQKRFIETQLRNSNKTSKKPRFTKTDIVMARDILKATGPRGYNNLRKLFSLPGISIIVKGISKT</sequence>
<evidence type="ECO:0000313" key="3">
    <source>
        <dbReference type="RefSeq" id="XP_046599228.1"/>
    </source>
</evidence>
<reference evidence="3 4" key="1">
    <citation type="submission" date="2025-05" db="UniProtKB">
        <authorList>
            <consortium name="RefSeq"/>
        </authorList>
    </citation>
    <scope>IDENTIFICATION</scope>
    <source>
        <tissue evidence="3 4">Thorax and Abdomen</tissue>
    </source>
</reference>
<feature type="region of interest" description="Disordered" evidence="1">
    <location>
        <begin position="1"/>
        <end position="36"/>
    </location>
</feature>
<organism evidence="2 8">
    <name type="scientific">Neodiprion lecontei</name>
    <name type="common">Redheaded pine sawfly</name>
    <dbReference type="NCBI Taxonomy" id="441921"/>
    <lineage>
        <taxon>Eukaryota</taxon>
        <taxon>Metazoa</taxon>
        <taxon>Ecdysozoa</taxon>
        <taxon>Arthropoda</taxon>
        <taxon>Hexapoda</taxon>
        <taxon>Insecta</taxon>
        <taxon>Pterygota</taxon>
        <taxon>Neoptera</taxon>
        <taxon>Endopterygota</taxon>
        <taxon>Hymenoptera</taxon>
        <taxon>Tenthredinoidea</taxon>
        <taxon>Diprionidae</taxon>
        <taxon>Diprioninae</taxon>
        <taxon>Neodiprion</taxon>
    </lineage>
</organism>
<evidence type="ECO:0000313" key="5">
    <source>
        <dbReference type="RefSeq" id="XP_046599230.1"/>
    </source>
</evidence>
<accession>A0ABM3GG32</accession>
<dbReference type="Proteomes" id="UP000829291">
    <property type="component" value="Chromosome 6"/>
</dbReference>
<evidence type="ECO:0000313" key="4">
    <source>
        <dbReference type="RefSeq" id="XP_046599229.1"/>
    </source>
</evidence>
<protein>
    <submittedName>
        <fullName evidence="3 4">Uncharacterized protein LOC124295063</fullName>
    </submittedName>
</protein>
<keyword evidence="2" id="KW-1185">Reference proteome</keyword>